<dbReference type="GO" id="GO:0015074">
    <property type="term" value="P:DNA integration"/>
    <property type="evidence" value="ECO:0007669"/>
    <property type="project" value="InterPro"/>
</dbReference>
<evidence type="ECO:0000313" key="3">
    <source>
        <dbReference type="Proteomes" id="UP000075243"/>
    </source>
</evidence>
<dbReference type="InterPro" id="IPR041588">
    <property type="entry name" value="Integrase_H2C2"/>
</dbReference>
<dbReference type="AlphaFoldDB" id="A0A151RDA6"/>
<dbReference type="Pfam" id="PF17921">
    <property type="entry name" value="Integrase_H2C2"/>
    <property type="match status" value="1"/>
</dbReference>
<feature type="domain" description="Integrase catalytic" evidence="1">
    <location>
        <begin position="98"/>
        <end position="256"/>
    </location>
</feature>
<dbReference type="PANTHER" id="PTHR48475">
    <property type="entry name" value="RIBONUCLEASE H"/>
    <property type="match status" value="1"/>
</dbReference>
<name>A0A151RDA6_CAJCA</name>
<dbReference type="PANTHER" id="PTHR48475:SF2">
    <property type="entry name" value="RIBONUCLEASE H"/>
    <property type="match status" value="1"/>
</dbReference>
<sequence length="326" mass="37728">MRLRSAKFVIVREELFKRDISTPLLKCLARSQATYVIEEIHQGICGIHSGARSMATRVLQAGYYWPTMKSDYQAYVQKYKECQQSDNVHQQPPKHLHQMMSPWPFAQWGMDILGPFPPAKGQLFLVVAIDYFTKWIEAYPLAKITAENVQKFTWKSIICRFGILHSLVTDTSTKEVFHVGYFELFTIKHLPTSVEHPQTNGQAEAANKVILRELKKWLGSAKGQWVDELPSILWAYHCTPQSTTQETPYRLTFGADAMILVEVGETSHRRRVFDNEQNVQEAAVNLDLIDELKEEARIHEEACKLRASRRYNTRVRPRSFWVDDLV</sequence>
<reference evidence="2" key="1">
    <citation type="journal article" date="2012" name="Nat. Biotechnol.">
        <title>Draft genome sequence of pigeonpea (Cajanus cajan), an orphan legume crop of resource-poor farmers.</title>
        <authorList>
            <person name="Varshney R.K."/>
            <person name="Chen W."/>
            <person name="Li Y."/>
            <person name="Bharti A.K."/>
            <person name="Saxena R.K."/>
            <person name="Schlueter J.A."/>
            <person name="Donoghue M.T."/>
            <person name="Azam S."/>
            <person name="Fan G."/>
            <person name="Whaley A.M."/>
            <person name="Farmer A.D."/>
            <person name="Sheridan J."/>
            <person name="Iwata A."/>
            <person name="Tuteja R."/>
            <person name="Penmetsa R.V."/>
            <person name="Wu W."/>
            <person name="Upadhyaya H.D."/>
            <person name="Yang S.P."/>
            <person name="Shah T."/>
            <person name="Saxena K.B."/>
            <person name="Michael T."/>
            <person name="McCombie W.R."/>
            <person name="Yang B."/>
            <person name="Zhang G."/>
            <person name="Yang H."/>
            <person name="Wang J."/>
            <person name="Spillane C."/>
            <person name="Cook D.R."/>
            <person name="May G.D."/>
            <person name="Xu X."/>
            <person name="Jackson S.A."/>
        </authorList>
    </citation>
    <scope>NUCLEOTIDE SEQUENCE [LARGE SCALE GENOMIC DNA]</scope>
</reference>
<protein>
    <submittedName>
        <fullName evidence="2">Gypsy retrotransposon integrase-like protein 1</fullName>
    </submittedName>
</protein>
<dbReference type="Gene3D" id="3.30.420.10">
    <property type="entry name" value="Ribonuclease H-like superfamily/Ribonuclease H"/>
    <property type="match status" value="1"/>
</dbReference>
<dbReference type="Proteomes" id="UP000075243">
    <property type="component" value="Unassembled WGS sequence"/>
</dbReference>
<dbReference type="EMBL" id="KQ483825">
    <property type="protein sequence ID" value="KYP40608.1"/>
    <property type="molecule type" value="Genomic_DNA"/>
</dbReference>
<dbReference type="PROSITE" id="PS50994">
    <property type="entry name" value="INTEGRASE"/>
    <property type="match status" value="1"/>
</dbReference>
<dbReference type="InterPro" id="IPR036397">
    <property type="entry name" value="RNaseH_sf"/>
</dbReference>
<keyword evidence="3" id="KW-1185">Reference proteome</keyword>
<dbReference type="Gene3D" id="1.10.340.70">
    <property type="match status" value="1"/>
</dbReference>
<proteinExistence type="predicted"/>
<evidence type="ECO:0000313" key="2">
    <source>
        <dbReference type="EMBL" id="KYP40608.1"/>
    </source>
</evidence>
<dbReference type="SUPFAM" id="SSF53098">
    <property type="entry name" value="Ribonuclease H-like"/>
    <property type="match status" value="1"/>
</dbReference>
<dbReference type="Gramene" id="C.cajan_39137.t">
    <property type="protein sequence ID" value="C.cajan_39137.t"/>
    <property type="gene ID" value="C.cajan_39137"/>
</dbReference>
<accession>A0A151RDA6</accession>
<organism evidence="2 3">
    <name type="scientific">Cajanus cajan</name>
    <name type="common">Pigeon pea</name>
    <name type="synonym">Cajanus indicus</name>
    <dbReference type="NCBI Taxonomy" id="3821"/>
    <lineage>
        <taxon>Eukaryota</taxon>
        <taxon>Viridiplantae</taxon>
        <taxon>Streptophyta</taxon>
        <taxon>Embryophyta</taxon>
        <taxon>Tracheophyta</taxon>
        <taxon>Spermatophyta</taxon>
        <taxon>Magnoliopsida</taxon>
        <taxon>eudicotyledons</taxon>
        <taxon>Gunneridae</taxon>
        <taxon>Pentapetalae</taxon>
        <taxon>rosids</taxon>
        <taxon>fabids</taxon>
        <taxon>Fabales</taxon>
        <taxon>Fabaceae</taxon>
        <taxon>Papilionoideae</taxon>
        <taxon>50 kb inversion clade</taxon>
        <taxon>NPAAA clade</taxon>
        <taxon>indigoferoid/millettioid clade</taxon>
        <taxon>Phaseoleae</taxon>
        <taxon>Cajanus</taxon>
    </lineage>
</organism>
<gene>
    <name evidence="2" type="ORF">KK1_038058</name>
</gene>
<dbReference type="InterPro" id="IPR012337">
    <property type="entry name" value="RNaseH-like_sf"/>
</dbReference>
<dbReference type="InterPro" id="IPR001584">
    <property type="entry name" value="Integrase_cat-core"/>
</dbReference>
<dbReference type="GO" id="GO:0003676">
    <property type="term" value="F:nucleic acid binding"/>
    <property type="evidence" value="ECO:0007669"/>
    <property type="project" value="InterPro"/>
</dbReference>
<evidence type="ECO:0000259" key="1">
    <source>
        <dbReference type="PROSITE" id="PS50994"/>
    </source>
</evidence>